<dbReference type="InterPro" id="IPR001789">
    <property type="entry name" value="Sig_transdc_resp-reg_receiver"/>
</dbReference>
<dbReference type="RefSeq" id="WP_167844637.1">
    <property type="nucleotide sequence ID" value="NZ_JHEG04000001.1"/>
</dbReference>
<dbReference type="PROSITE" id="PS50110">
    <property type="entry name" value="RESPONSE_REGULATORY"/>
    <property type="match status" value="1"/>
</dbReference>
<gene>
    <name evidence="4" type="ORF">DA73_0400008285</name>
</gene>
<protein>
    <submittedName>
        <fullName evidence="4">Response regulator</fullName>
    </submittedName>
</protein>
<dbReference type="PANTHER" id="PTHR44591:SF3">
    <property type="entry name" value="RESPONSE REGULATORY DOMAIN-CONTAINING PROTEIN"/>
    <property type="match status" value="1"/>
</dbReference>
<dbReference type="InterPro" id="IPR011006">
    <property type="entry name" value="CheY-like_superfamily"/>
</dbReference>
<dbReference type="Proteomes" id="UP000029738">
    <property type="component" value="Unassembled WGS sequence"/>
</dbReference>
<dbReference type="GO" id="GO:0000160">
    <property type="term" value="P:phosphorelay signal transduction system"/>
    <property type="evidence" value="ECO:0007669"/>
    <property type="project" value="InterPro"/>
</dbReference>
<evidence type="ECO:0000313" key="4">
    <source>
        <dbReference type="EMBL" id="KAF3885453.1"/>
    </source>
</evidence>
<reference evidence="4" key="2">
    <citation type="submission" date="2019-11" db="EMBL/GenBank/DDBJ databases">
        <title>Improved Assembly of Tolypothrix boutellei genome.</title>
        <authorList>
            <person name="Sarangi A.N."/>
            <person name="Mukherjee M."/>
            <person name="Ghosh S."/>
            <person name="Singh D."/>
            <person name="Das A."/>
            <person name="Kant S."/>
            <person name="Prusty A."/>
            <person name="Tripathy S."/>
        </authorList>
    </citation>
    <scope>NUCLEOTIDE SEQUENCE</scope>
    <source>
        <strain evidence="4">VB521301</strain>
    </source>
</reference>
<dbReference type="SUPFAM" id="SSF52172">
    <property type="entry name" value="CheY-like"/>
    <property type="match status" value="1"/>
</dbReference>
<dbReference type="SMART" id="SM00448">
    <property type="entry name" value="REC"/>
    <property type="match status" value="1"/>
</dbReference>
<name>A0A8S9T1V9_9CYAN</name>
<proteinExistence type="predicted"/>
<dbReference type="Pfam" id="PF00072">
    <property type="entry name" value="Response_reg"/>
    <property type="match status" value="1"/>
</dbReference>
<feature type="modified residue" description="4-aspartylphosphate" evidence="2">
    <location>
        <position position="73"/>
    </location>
</feature>
<dbReference type="EMBL" id="JHEG04000001">
    <property type="protein sequence ID" value="KAF3885453.1"/>
    <property type="molecule type" value="Genomic_DNA"/>
</dbReference>
<dbReference type="Gene3D" id="3.40.50.2300">
    <property type="match status" value="1"/>
</dbReference>
<evidence type="ECO:0000259" key="3">
    <source>
        <dbReference type="PROSITE" id="PS50110"/>
    </source>
</evidence>
<sequence>MKPEKSDCDSKDSENNSQSVDRLRVLVVDDDVDSCIFMRFILESFNFQVMTASKVMEAVELMVKFQPNLLISDIVMPQINGYTLIRKVRTLNPPLGQIPAIAVTGLDLEEGRNFALRYGFQAYLIKPIAPDELILLIEKLIKSPSNNQLQCENSSKIITTKSFLPSQSKQVDKLPIETTSLHKNSANQIIIKTQQLRTQSKQLKIRYNDLGCRFVVLRALFAQSQRKFGRIKLYQ</sequence>
<keyword evidence="5" id="KW-1185">Reference proteome</keyword>
<feature type="domain" description="Response regulatory" evidence="3">
    <location>
        <begin position="24"/>
        <end position="141"/>
    </location>
</feature>
<evidence type="ECO:0000256" key="2">
    <source>
        <dbReference type="PROSITE-ProRule" id="PRU00169"/>
    </source>
</evidence>
<keyword evidence="1 2" id="KW-0597">Phosphoprotein</keyword>
<organism evidence="4 5">
    <name type="scientific">Tolypothrix bouteillei VB521301</name>
    <dbReference type="NCBI Taxonomy" id="1479485"/>
    <lineage>
        <taxon>Bacteria</taxon>
        <taxon>Bacillati</taxon>
        <taxon>Cyanobacteriota</taxon>
        <taxon>Cyanophyceae</taxon>
        <taxon>Nostocales</taxon>
        <taxon>Tolypothrichaceae</taxon>
        <taxon>Tolypothrix</taxon>
    </lineage>
</organism>
<evidence type="ECO:0000256" key="1">
    <source>
        <dbReference type="ARBA" id="ARBA00022553"/>
    </source>
</evidence>
<dbReference type="PANTHER" id="PTHR44591">
    <property type="entry name" value="STRESS RESPONSE REGULATOR PROTEIN 1"/>
    <property type="match status" value="1"/>
</dbReference>
<accession>A0A8S9T1V9</accession>
<evidence type="ECO:0000313" key="5">
    <source>
        <dbReference type="Proteomes" id="UP000029738"/>
    </source>
</evidence>
<reference evidence="4" key="1">
    <citation type="journal article" date="2015" name="Genome Announc.">
        <title>Draft Genome Sequence of Tolypothrix boutellei Strain VB521301.</title>
        <authorList>
            <person name="Chandrababunaidu M.M."/>
            <person name="Singh D."/>
            <person name="Sen D."/>
            <person name="Bhan S."/>
            <person name="Das S."/>
            <person name="Gupta A."/>
            <person name="Adhikary S.P."/>
            <person name="Tripathy S."/>
        </authorList>
    </citation>
    <scope>NUCLEOTIDE SEQUENCE</scope>
    <source>
        <strain evidence="4">VB521301</strain>
    </source>
</reference>
<dbReference type="InterPro" id="IPR050595">
    <property type="entry name" value="Bact_response_regulator"/>
</dbReference>
<comment type="caution">
    <text evidence="4">The sequence shown here is derived from an EMBL/GenBank/DDBJ whole genome shotgun (WGS) entry which is preliminary data.</text>
</comment>
<dbReference type="AlphaFoldDB" id="A0A8S9T1V9"/>